<dbReference type="SUPFAM" id="SSF54495">
    <property type="entry name" value="UBC-like"/>
    <property type="match status" value="1"/>
</dbReference>
<dbReference type="InterPro" id="IPR016135">
    <property type="entry name" value="UBQ-conjugating_enzyme/RWD"/>
</dbReference>
<evidence type="ECO:0000313" key="3">
    <source>
        <dbReference type="EMBL" id="GAA95274.1"/>
    </source>
</evidence>
<reference evidence="3 4" key="1">
    <citation type="journal article" date="2011" name="J. Gen. Appl. Microbiol.">
        <title>Draft genome sequencing of the enigmatic basidiomycete Mixia osmundae.</title>
        <authorList>
            <person name="Nishida H."/>
            <person name="Nagatsuka Y."/>
            <person name="Sugiyama J."/>
        </authorList>
    </citation>
    <scope>NUCLEOTIDE SEQUENCE [LARGE SCALE GENOMIC DNA]</scope>
    <source>
        <strain evidence="4">CBS 9802 / IAM 14324 / JCM 22182 / KY 12970</strain>
    </source>
</reference>
<proteinExistence type="predicted"/>
<dbReference type="OrthoDB" id="9973183at2759"/>
<reference evidence="3 4" key="2">
    <citation type="journal article" date="2012" name="Open Biol.">
        <title>Characteristics of nucleosomes and linker DNA regions on the genome of the basidiomycete Mixia osmundae revealed by mono- and dinucleosome mapping.</title>
        <authorList>
            <person name="Nishida H."/>
            <person name="Kondo S."/>
            <person name="Matsumoto T."/>
            <person name="Suzuki Y."/>
            <person name="Yoshikawa H."/>
            <person name="Taylor T.D."/>
            <person name="Sugiyama J."/>
        </authorList>
    </citation>
    <scope>NUCLEOTIDE SEQUENCE [LARGE SCALE GENOMIC DNA]</scope>
    <source>
        <strain evidence="4">CBS 9802 / IAM 14324 / JCM 22182 / KY 12970</strain>
    </source>
</reference>
<dbReference type="HOGENOM" id="CLU_030988_13_0_1"/>
<gene>
    <name evidence="3" type="primary">Mo01930</name>
    <name evidence="3" type="ORF">E5Q_01930</name>
</gene>
<evidence type="ECO:0000256" key="1">
    <source>
        <dbReference type="ARBA" id="ARBA00022786"/>
    </source>
</evidence>
<dbReference type="RefSeq" id="XP_014569861.1">
    <property type="nucleotide sequence ID" value="XM_014714375.1"/>
</dbReference>
<organism evidence="3 4">
    <name type="scientific">Mixia osmundae (strain CBS 9802 / IAM 14324 / JCM 22182 / KY 12970)</name>
    <dbReference type="NCBI Taxonomy" id="764103"/>
    <lineage>
        <taxon>Eukaryota</taxon>
        <taxon>Fungi</taxon>
        <taxon>Dikarya</taxon>
        <taxon>Basidiomycota</taxon>
        <taxon>Pucciniomycotina</taxon>
        <taxon>Mixiomycetes</taxon>
        <taxon>Mixiales</taxon>
        <taxon>Mixiaceae</taxon>
        <taxon>Mixia</taxon>
    </lineage>
</organism>
<dbReference type="FunCoup" id="G7DXG4">
    <property type="interactions" value="159"/>
</dbReference>
<accession>G7DXG4</accession>
<dbReference type="SMART" id="SM00212">
    <property type="entry name" value="UBCc"/>
    <property type="match status" value="1"/>
</dbReference>
<dbReference type="InParanoid" id="G7DXG4"/>
<keyword evidence="1" id="KW-0833">Ubl conjugation pathway</keyword>
<protein>
    <recommendedName>
        <fullName evidence="2">UBC core domain-containing protein</fullName>
    </recommendedName>
</protein>
<dbReference type="PANTHER" id="PTHR24067">
    <property type="entry name" value="UBIQUITIN-CONJUGATING ENZYME E2"/>
    <property type="match status" value="1"/>
</dbReference>
<dbReference type="STRING" id="764103.G7DXG4"/>
<sequence>MAPLARRLLAELSDYRRNASSFDHLLSLSPVSDEDLLTWHARLKGPKDSPFEDFDFDLSIKVPEAYPSKPPSIYFTTQLCHPNVAVKTGEICLDVLQSEWSPAWTLASACTAVQALLACPEPSSPLNVDAANLVRSGDKMAYYSIARLRPALLSFRIATVQTVACPDTAITDCTSTTPIQTRCHITS</sequence>
<dbReference type="Pfam" id="PF00179">
    <property type="entry name" value="UQ_con"/>
    <property type="match status" value="1"/>
</dbReference>
<dbReference type="InterPro" id="IPR050113">
    <property type="entry name" value="Ub_conjugating_enzyme"/>
</dbReference>
<dbReference type="Proteomes" id="UP000009131">
    <property type="component" value="Unassembled WGS sequence"/>
</dbReference>
<dbReference type="CDD" id="cd23812">
    <property type="entry name" value="UBCc_ScPEX4-like"/>
    <property type="match status" value="1"/>
</dbReference>
<keyword evidence="4" id="KW-1185">Reference proteome</keyword>
<feature type="domain" description="UBC core" evidence="2">
    <location>
        <begin position="3"/>
        <end position="155"/>
    </location>
</feature>
<evidence type="ECO:0000259" key="2">
    <source>
        <dbReference type="PROSITE" id="PS50127"/>
    </source>
</evidence>
<dbReference type="InterPro" id="IPR000608">
    <property type="entry name" value="UBC"/>
</dbReference>
<evidence type="ECO:0000313" key="4">
    <source>
        <dbReference type="Proteomes" id="UP000009131"/>
    </source>
</evidence>
<dbReference type="Gene3D" id="3.10.110.10">
    <property type="entry name" value="Ubiquitin Conjugating Enzyme"/>
    <property type="match status" value="1"/>
</dbReference>
<dbReference type="eggNOG" id="KOG0417">
    <property type="taxonomic scope" value="Eukaryota"/>
</dbReference>
<dbReference type="OMA" id="MRWKAFI"/>
<dbReference type="AlphaFoldDB" id="G7DXG4"/>
<name>G7DXG4_MIXOS</name>
<dbReference type="PROSITE" id="PS50127">
    <property type="entry name" value="UBC_2"/>
    <property type="match status" value="1"/>
</dbReference>
<dbReference type="EMBL" id="BABT02000061">
    <property type="protein sequence ID" value="GAA95274.1"/>
    <property type="molecule type" value="Genomic_DNA"/>
</dbReference>
<comment type="caution">
    <text evidence="3">The sequence shown here is derived from an EMBL/GenBank/DDBJ whole genome shotgun (WGS) entry which is preliminary data.</text>
</comment>